<dbReference type="PANTHER" id="PTHR31562">
    <property type="entry name" value="PROTEIN CBG18972"/>
    <property type="match status" value="1"/>
</dbReference>
<dbReference type="OrthoDB" id="407658at2759"/>
<keyword evidence="2" id="KW-1185">Reference proteome</keyword>
<accession>A0A090MU78</accession>
<dbReference type="Gene3D" id="3.90.550.10">
    <property type="entry name" value="Spore Coat Polysaccharide Biosynthesis Protein SpsA, Chain A"/>
    <property type="match status" value="1"/>
</dbReference>
<proteinExistence type="predicted"/>
<evidence type="ECO:0000313" key="2">
    <source>
        <dbReference type="Proteomes" id="UP000035682"/>
    </source>
</evidence>
<dbReference type="InterPro" id="IPR004988">
    <property type="entry name" value="DUF273"/>
</dbReference>
<dbReference type="InterPro" id="IPR029044">
    <property type="entry name" value="Nucleotide-diphossugar_trans"/>
</dbReference>
<reference evidence="3" key="2">
    <citation type="submission" date="2020-12" db="UniProtKB">
        <authorList>
            <consortium name="WormBaseParasite"/>
        </authorList>
    </citation>
    <scope>IDENTIFICATION</scope>
</reference>
<dbReference type="WBParaSite" id="SRAE_1000032400.1">
    <property type="protein sequence ID" value="SRAE_1000032400.1"/>
    <property type="gene ID" value="WBGene00256918"/>
</dbReference>
<reference evidence="1 2" key="1">
    <citation type="submission" date="2014-09" db="EMBL/GenBank/DDBJ databases">
        <authorList>
            <person name="Martin A.A."/>
        </authorList>
    </citation>
    <scope>NUCLEOTIDE SEQUENCE</scope>
    <source>
        <strain evidence="2">ED321</strain>
        <strain evidence="1">ED321 Heterogonic</strain>
    </source>
</reference>
<dbReference type="RefSeq" id="XP_024501250.1">
    <property type="nucleotide sequence ID" value="XM_024647143.1"/>
</dbReference>
<evidence type="ECO:0000313" key="1">
    <source>
        <dbReference type="EMBL" id="CEF62048.1"/>
    </source>
</evidence>
<dbReference type="GeneID" id="36374413"/>
<dbReference type="EMBL" id="LN609528">
    <property type="protein sequence ID" value="CEF62048.1"/>
    <property type="molecule type" value="Genomic_DNA"/>
</dbReference>
<dbReference type="OMA" id="HIDADIG"/>
<organism evidence="1">
    <name type="scientific">Strongyloides ratti</name>
    <name type="common">Parasitic roundworm</name>
    <dbReference type="NCBI Taxonomy" id="34506"/>
    <lineage>
        <taxon>Eukaryota</taxon>
        <taxon>Metazoa</taxon>
        <taxon>Ecdysozoa</taxon>
        <taxon>Nematoda</taxon>
        <taxon>Chromadorea</taxon>
        <taxon>Rhabditida</taxon>
        <taxon>Tylenchina</taxon>
        <taxon>Panagrolaimomorpha</taxon>
        <taxon>Strongyloidoidea</taxon>
        <taxon>Strongyloididae</taxon>
        <taxon>Strongyloides</taxon>
    </lineage>
</organism>
<dbReference type="STRING" id="34506.A0A090MU78"/>
<name>A0A090MU78_STRRB</name>
<dbReference type="PANTHER" id="PTHR31562:SF4">
    <property type="entry name" value="DUF268 DOMAIN-CONTAINING PROTEIN-RELATED"/>
    <property type="match status" value="1"/>
</dbReference>
<dbReference type="AlphaFoldDB" id="A0A090MU78"/>
<gene>
    <name evidence="1 3 4" type="ORF">SRAE_1000032400</name>
</gene>
<dbReference type="Proteomes" id="UP000035682">
    <property type="component" value="Unplaced"/>
</dbReference>
<dbReference type="Pfam" id="PF03314">
    <property type="entry name" value="DUF273"/>
    <property type="match status" value="1"/>
</dbReference>
<dbReference type="CTD" id="36374413"/>
<protein>
    <submittedName>
        <fullName evidence="1 3">Uncharacterized protein</fullName>
    </submittedName>
</protein>
<sequence>MIFDNNNLTNYAQAIKTVECYCLHYNYTFEVIITTNTNYNLLIGCDQIDFMFKRHCIVSNYGLKFADSIKYIVFLDGDMGVVNPLHRIEEYLPRNEEEILFYDRVFNSEVAAGSYIIKNDFYARNFLKYFANYDFKIPMMNDGRDNVALQVVLINSIGPKKYKSEYEQCMKIYNYSVGFDQNMIVVSCFKWILNKLDETPNDINHYAFNKGKIKIIRKLSMRKWVRDTWLTGWRFCDNDFLHHGWKMHEIKKSHRIIKTEFDSSTDLCKSSDFLLGWNYNLSLKVNCEEVTSEIKNWIKYANDTYAKNVFLSNVTKELFIQ</sequence>
<evidence type="ECO:0000313" key="4">
    <source>
        <dbReference type="WormBase" id="SRAE_1000032400"/>
    </source>
</evidence>
<dbReference type="WormBase" id="SRAE_1000032400">
    <property type="protein sequence ID" value="SRP01819"/>
    <property type="gene ID" value="WBGene00256918"/>
</dbReference>
<evidence type="ECO:0000313" key="3">
    <source>
        <dbReference type="WBParaSite" id="SRAE_1000032400.1"/>
    </source>
</evidence>